<dbReference type="EMBL" id="LAZR01005405">
    <property type="protein sequence ID" value="KKN00192.1"/>
    <property type="molecule type" value="Genomic_DNA"/>
</dbReference>
<dbReference type="InterPro" id="IPR001509">
    <property type="entry name" value="Epimerase_deHydtase"/>
</dbReference>
<organism evidence="3">
    <name type="scientific">marine sediment metagenome</name>
    <dbReference type="NCBI Taxonomy" id="412755"/>
    <lineage>
        <taxon>unclassified sequences</taxon>
        <taxon>metagenomes</taxon>
        <taxon>ecological metagenomes</taxon>
    </lineage>
</organism>
<evidence type="ECO:0000256" key="1">
    <source>
        <dbReference type="ARBA" id="ARBA00007637"/>
    </source>
</evidence>
<dbReference type="Gene3D" id="3.90.25.10">
    <property type="entry name" value="UDP-galactose 4-epimerase, domain 1"/>
    <property type="match status" value="1"/>
</dbReference>
<feature type="domain" description="NAD-dependent epimerase/dehydratase" evidence="2">
    <location>
        <begin position="3"/>
        <end position="236"/>
    </location>
</feature>
<evidence type="ECO:0000313" key="3">
    <source>
        <dbReference type="EMBL" id="KKN00192.1"/>
    </source>
</evidence>
<sequence length="348" mass="38037">MRILITGGCGFIGSHVAEAYLDEGYEVFVIDNLSVGKMEYLPDKANFEEMDIRSPDVERFMRKVKPDIVSHHAANVSLRKATKEPINDAKINITGTLNVLQSCVKSSVRRIIFASSATVYGVHDSFPISEQHMALPISYHGVGKLACEHYLYAFKKLGKTNYISLRYSNVYGPRQNIFCESGVVAAFLNILINKKSNGKIFINGDGTQVRDFVYIADVVTANVLAIKHGGGIINIGTSIETTINDLLDKIIDVTGSKPAEVTSLPFARGEQKKVTLNPKRAFFSLGWTPRISLKEGLKEYYEFIKGNDDDKTNGNSSDGNVSAATIIEKSSSVGAKSDIPKLGTDGGE</sequence>
<accession>A0A0F9MLJ0</accession>
<comment type="similarity">
    <text evidence="1">Belongs to the NAD(P)-dependent epimerase/dehydratase family.</text>
</comment>
<gene>
    <name evidence="3" type="ORF">LCGC14_1140360</name>
</gene>
<dbReference type="Gene3D" id="3.40.50.720">
    <property type="entry name" value="NAD(P)-binding Rossmann-like Domain"/>
    <property type="match status" value="1"/>
</dbReference>
<name>A0A0F9MLJ0_9ZZZZ</name>
<reference evidence="3" key="1">
    <citation type="journal article" date="2015" name="Nature">
        <title>Complex archaea that bridge the gap between prokaryotes and eukaryotes.</title>
        <authorList>
            <person name="Spang A."/>
            <person name="Saw J.H."/>
            <person name="Jorgensen S.L."/>
            <person name="Zaremba-Niedzwiedzka K."/>
            <person name="Martijn J."/>
            <person name="Lind A.E."/>
            <person name="van Eijk R."/>
            <person name="Schleper C."/>
            <person name="Guy L."/>
            <person name="Ettema T.J."/>
        </authorList>
    </citation>
    <scope>NUCLEOTIDE SEQUENCE</scope>
</reference>
<evidence type="ECO:0000259" key="2">
    <source>
        <dbReference type="Pfam" id="PF01370"/>
    </source>
</evidence>
<comment type="caution">
    <text evidence="3">The sequence shown here is derived from an EMBL/GenBank/DDBJ whole genome shotgun (WGS) entry which is preliminary data.</text>
</comment>
<dbReference type="InterPro" id="IPR036291">
    <property type="entry name" value="NAD(P)-bd_dom_sf"/>
</dbReference>
<proteinExistence type="inferred from homology"/>
<dbReference type="AlphaFoldDB" id="A0A0F9MLJ0"/>
<dbReference type="Pfam" id="PF01370">
    <property type="entry name" value="Epimerase"/>
    <property type="match status" value="1"/>
</dbReference>
<protein>
    <recommendedName>
        <fullName evidence="2">NAD-dependent epimerase/dehydratase domain-containing protein</fullName>
    </recommendedName>
</protein>
<dbReference type="PANTHER" id="PTHR43000">
    <property type="entry name" value="DTDP-D-GLUCOSE 4,6-DEHYDRATASE-RELATED"/>
    <property type="match status" value="1"/>
</dbReference>
<dbReference type="SUPFAM" id="SSF51735">
    <property type="entry name" value="NAD(P)-binding Rossmann-fold domains"/>
    <property type="match status" value="1"/>
</dbReference>